<keyword evidence="8 10" id="KW-0472">Membrane</keyword>
<feature type="region of interest" description="Disordered" evidence="9">
    <location>
        <begin position="527"/>
        <end position="597"/>
    </location>
</feature>
<feature type="compositionally biased region" description="Acidic residues" evidence="9">
    <location>
        <begin position="397"/>
        <end position="412"/>
    </location>
</feature>
<feature type="domain" description="Sodium/calcium exchanger membrane region" evidence="11">
    <location>
        <begin position="835"/>
        <end position="951"/>
    </location>
</feature>
<dbReference type="FunFam" id="1.20.1420.30:FF:000014">
    <property type="entry name" value="Cation/H+ exchanger protein 2"/>
    <property type="match status" value="1"/>
</dbReference>
<evidence type="ECO:0000256" key="5">
    <source>
        <dbReference type="ARBA" id="ARBA00022692"/>
    </source>
</evidence>
<dbReference type="InterPro" id="IPR044880">
    <property type="entry name" value="NCX_ion-bd_dom_sf"/>
</dbReference>
<dbReference type="Gene3D" id="1.20.1420.30">
    <property type="entry name" value="NCX, central ion-binding region"/>
    <property type="match status" value="2"/>
</dbReference>
<evidence type="ECO:0000259" key="12">
    <source>
        <dbReference type="Pfam" id="PF03733"/>
    </source>
</evidence>
<keyword evidence="6 10" id="KW-1133">Transmembrane helix</keyword>
<feature type="compositionally biased region" description="Basic and acidic residues" evidence="9">
    <location>
        <begin position="238"/>
        <end position="254"/>
    </location>
</feature>
<feature type="transmembrane region" description="Helical" evidence="10">
    <location>
        <begin position="933"/>
        <end position="953"/>
    </location>
</feature>
<keyword evidence="3" id="KW-0813">Transport</keyword>
<dbReference type="GeneID" id="77724925"/>
<evidence type="ECO:0000256" key="6">
    <source>
        <dbReference type="ARBA" id="ARBA00022989"/>
    </source>
</evidence>
<reference evidence="13" key="1">
    <citation type="journal article" date="2022" name="G3 (Bethesda)">
        <title>High quality genome of the basidiomycete yeast Dioszegia hungarica PDD-24b-2 isolated from cloud water.</title>
        <authorList>
            <person name="Jarrige D."/>
            <person name="Haridas S."/>
            <person name="Bleykasten-Grosshans C."/>
            <person name="Joly M."/>
            <person name="Nadalig T."/>
            <person name="Sancelme M."/>
            <person name="Vuilleumier S."/>
            <person name="Grigoriev I.V."/>
            <person name="Amato P."/>
            <person name="Bringel F."/>
        </authorList>
    </citation>
    <scope>NUCLEOTIDE SEQUENCE</scope>
    <source>
        <strain evidence="13">PDD-24b-2</strain>
    </source>
</reference>
<dbReference type="GO" id="GO:0015369">
    <property type="term" value="F:calcium:proton antiporter activity"/>
    <property type="evidence" value="ECO:0007669"/>
    <property type="project" value="TreeGrafter"/>
</dbReference>
<feature type="transmembrane region" description="Helical" evidence="10">
    <location>
        <begin position="759"/>
        <end position="777"/>
    </location>
</feature>
<feature type="transmembrane region" description="Helical" evidence="10">
    <location>
        <begin position="1224"/>
        <end position="1251"/>
    </location>
</feature>
<dbReference type="EMBL" id="JAKWFO010000007">
    <property type="protein sequence ID" value="KAI9634499.1"/>
    <property type="molecule type" value="Genomic_DNA"/>
</dbReference>
<dbReference type="InterPro" id="IPR005185">
    <property type="entry name" value="YccF"/>
</dbReference>
<comment type="caution">
    <text evidence="13">The sequence shown here is derived from an EMBL/GenBank/DDBJ whole genome shotgun (WGS) entry which is preliminary data.</text>
</comment>
<organism evidence="13 14">
    <name type="scientific">Dioszegia hungarica</name>
    <dbReference type="NCBI Taxonomy" id="4972"/>
    <lineage>
        <taxon>Eukaryota</taxon>
        <taxon>Fungi</taxon>
        <taxon>Dikarya</taxon>
        <taxon>Basidiomycota</taxon>
        <taxon>Agaricomycotina</taxon>
        <taxon>Tremellomycetes</taxon>
        <taxon>Tremellales</taxon>
        <taxon>Bulleribasidiaceae</taxon>
        <taxon>Dioszegia</taxon>
    </lineage>
</organism>
<dbReference type="InterPro" id="IPR004837">
    <property type="entry name" value="NaCa_Exmemb"/>
</dbReference>
<name>A0AA38LU77_9TREE</name>
<dbReference type="GO" id="GO:0006874">
    <property type="term" value="P:intracellular calcium ion homeostasis"/>
    <property type="evidence" value="ECO:0007669"/>
    <property type="project" value="TreeGrafter"/>
</dbReference>
<evidence type="ECO:0000313" key="14">
    <source>
        <dbReference type="Proteomes" id="UP001164286"/>
    </source>
</evidence>
<feature type="domain" description="Sodium/calcium exchanger membrane region" evidence="11">
    <location>
        <begin position="1224"/>
        <end position="1373"/>
    </location>
</feature>
<feature type="compositionally biased region" description="Low complexity" evidence="9">
    <location>
        <begin position="199"/>
        <end position="213"/>
    </location>
</feature>
<evidence type="ECO:0000259" key="11">
    <source>
        <dbReference type="Pfam" id="PF01699"/>
    </source>
</evidence>
<dbReference type="Pfam" id="PF01699">
    <property type="entry name" value="Na_Ca_ex"/>
    <property type="match status" value="2"/>
</dbReference>
<feature type="region of interest" description="Disordered" evidence="9">
    <location>
        <begin position="388"/>
        <end position="416"/>
    </location>
</feature>
<comment type="similarity">
    <text evidence="2">Belongs to the Ca(2+):cation antiporter (CaCA) (TC 2.A.19) family.</text>
</comment>
<dbReference type="PANTHER" id="PTHR31503">
    <property type="entry name" value="VACUOLAR CALCIUM ION TRANSPORTER"/>
    <property type="match status" value="1"/>
</dbReference>
<dbReference type="InterPro" id="IPR004713">
    <property type="entry name" value="CaH_exchang"/>
</dbReference>
<feature type="compositionally biased region" description="Polar residues" evidence="9">
    <location>
        <begin position="9"/>
        <end position="47"/>
    </location>
</feature>
<feature type="transmembrane region" description="Helical" evidence="10">
    <location>
        <begin position="1292"/>
        <end position="1313"/>
    </location>
</feature>
<feature type="transmembrane region" description="Helical" evidence="10">
    <location>
        <begin position="899"/>
        <end position="921"/>
    </location>
</feature>
<comment type="subcellular location">
    <subcellularLocation>
        <location evidence="1">Endomembrane system</location>
        <topology evidence="1">Multi-pass membrane protein</topology>
    </subcellularLocation>
</comment>
<feature type="transmembrane region" description="Helical" evidence="10">
    <location>
        <begin position="1358"/>
        <end position="1375"/>
    </location>
</feature>
<feature type="compositionally biased region" description="Polar residues" evidence="9">
    <location>
        <begin position="570"/>
        <end position="582"/>
    </location>
</feature>
<feature type="compositionally biased region" description="Polar residues" evidence="9">
    <location>
        <begin position="176"/>
        <end position="198"/>
    </location>
</feature>
<keyword evidence="5 10" id="KW-0812">Transmembrane</keyword>
<evidence type="ECO:0008006" key="15">
    <source>
        <dbReference type="Google" id="ProtNLM"/>
    </source>
</evidence>
<dbReference type="Proteomes" id="UP001164286">
    <property type="component" value="Unassembled WGS sequence"/>
</dbReference>
<feature type="transmembrane region" description="Helical" evidence="10">
    <location>
        <begin position="1004"/>
        <end position="1025"/>
    </location>
</feature>
<feature type="transmembrane region" description="Helical" evidence="10">
    <location>
        <begin position="865"/>
        <end position="887"/>
    </location>
</feature>
<feature type="compositionally biased region" description="Polar residues" evidence="9">
    <location>
        <begin position="214"/>
        <end position="225"/>
    </location>
</feature>
<evidence type="ECO:0000256" key="3">
    <source>
        <dbReference type="ARBA" id="ARBA00022448"/>
    </source>
</evidence>
<feature type="compositionally biased region" description="Acidic residues" evidence="9">
    <location>
        <begin position="529"/>
        <end position="548"/>
    </location>
</feature>
<feature type="region of interest" description="Disordered" evidence="9">
    <location>
        <begin position="723"/>
        <end position="745"/>
    </location>
</feature>
<dbReference type="PANTHER" id="PTHR31503:SF10">
    <property type="entry name" value="VNX1 PROTEIN"/>
    <property type="match status" value="1"/>
</dbReference>
<feature type="domain" description="Inner membrane component" evidence="12">
    <location>
        <begin position="470"/>
        <end position="523"/>
    </location>
</feature>
<accession>A0AA38LU77</accession>
<evidence type="ECO:0000256" key="4">
    <source>
        <dbReference type="ARBA" id="ARBA00022553"/>
    </source>
</evidence>
<feature type="transmembrane region" description="Helical" evidence="10">
    <location>
        <begin position="789"/>
        <end position="811"/>
    </location>
</feature>
<gene>
    <name evidence="13" type="ORF">MKK02DRAFT_17031</name>
</gene>
<proteinExistence type="inferred from homology"/>
<evidence type="ECO:0000256" key="8">
    <source>
        <dbReference type="ARBA" id="ARBA00023136"/>
    </source>
</evidence>
<feature type="region of interest" description="Disordered" evidence="9">
    <location>
        <begin position="1187"/>
        <end position="1213"/>
    </location>
</feature>
<evidence type="ECO:0000313" key="13">
    <source>
        <dbReference type="EMBL" id="KAI9634499.1"/>
    </source>
</evidence>
<feature type="transmembrane region" description="Helical" evidence="10">
    <location>
        <begin position="831"/>
        <end position="853"/>
    </location>
</feature>
<feature type="region of interest" description="Disordered" evidence="9">
    <location>
        <begin position="1"/>
        <end position="375"/>
    </location>
</feature>
<feature type="compositionally biased region" description="Basic and acidic residues" evidence="9">
    <location>
        <begin position="1198"/>
        <end position="1213"/>
    </location>
</feature>
<protein>
    <recommendedName>
        <fullName evidence="15">Calcium/proton exchanger</fullName>
    </recommendedName>
</protein>
<dbReference type="Pfam" id="PF03733">
    <property type="entry name" value="YccF"/>
    <property type="match status" value="1"/>
</dbReference>
<keyword evidence="14" id="KW-1185">Reference proteome</keyword>
<dbReference type="GO" id="GO:0005774">
    <property type="term" value="C:vacuolar membrane"/>
    <property type="evidence" value="ECO:0007669"/>
    <property type="project" value="UniProtKB-ARBA"/>
</dbReference>
<evidence type="ECO:0000256" key="10">
    <source>
        <dbReference type="SAM" id="Phobius"/>
    </source>
</evidence>
<keyword evidence="4" id="KW-0597">Phosphoprotein</keyword>
<feature type="transmembrane region" description="Helical" evidence="10">
    <location>
        <begin position="472"/>
        <end position="493"/>
    </location>
</feature>
<sequence>MSPSPRPSGSPQLSDLASSPTPTVRNVSTSTIPPFNRSLTSGSSDSNPGEGGPSTIAAIAEARRKSDTRASQEELGKGRPGREEVSPLSPSVHRGISPSRFSEYSTDDDLYSPDLRPKTAAPRYGMSSMGDQTPRVGAGSQRGLPPATSMGSSFGSPQTQQSVGGSAPRPSRLPRNHSTSGHPLSYPVNPNASTHGYGSTSRSTSRARPALSTQNTAFQVATLSRQAKGGLDEEDEPIVDRGEDLIRRRQAERKQARRKKERERRFVAGEPLDSAGLGGPMSGNQEDSFQQQQQRSLGPAAGRSVSRNRAPSATRGGRREASEGYFASYAGSVAGSETPMQQGGDLLSPRAALRPASIYSSAADEDEEEERDMEREIEDVVADVVEEATVDGGNSDNESEEEEGEDGDEGSSEEGVTLRDRQDAINIEHPFGLPIWKPALYRKSRSVTRNAESALHSIPSAAAERHLLPGNLAWVLLFGWWLAITCFIVAMLVSGAEVCGGGRGGYGKTLRGLAWYIGWPFGKYVEGEGAPEEGDADGDDTPGVEDAESGYGGMDDTPTRHRRREASDGAASNLTIRQTQTRAPAHNLDDGLPDEPRAGRREATVSFAATADLPSQSHIKRSSYDEDERAPLLTGTKKGFRRPRNKKAKMLGRIVYWPLFLLILAPIMLCICTICWFCVFTIPMAKLNWALLHLLWSRPLEINFRSAPKTLVPVPAVPSPSLGADGEEDGAESGSTTLNETSPSGGFRYRTAQLKAGQVAPTSGPTSTVLLCTYRAFGMQYYKYTVGGVNIMFINLLPLVFFTIFDAFVLLPAVERDEHAGRHVSPFLAVVASQALIFVLSLASVIPLSYFIGMAVASISAQSSIGMGAVINATFGSIIEIILYSVALTQGKGRLVEGSIVGSILAGVLLMPGASMCSGAFKRKEQKFNAKSAGVTSTMLIMAIIGTLTPTMFYQTYGTFELHCDGCPPIKGEMTTLDSWKCSQCYYEHPDPVDDPFYQDQVKTLMYCCAGILLFSYLIGLWFSLRTHASQIWQNPQQLLKPDDVLSSLHPAMKASLSQRMTPQAVMQHILPLHKDNKLAASASAQLARGLGYDTAPNTPTQATKDGEQAEGKRASSATYNIPSGSGYTPLLDGLSHVRASTSGSGSALNPNHERLTPIRLPSSLTTEDFTRAVAVATVSALRHQGSVIGGTGGEEQEGAHGDGEGEGGGHEAPEWTRGVSAGVLLSCTLLYAIIAAEILVDVVDVVLHGIKIDEKFLGLTLFALVPNTTEFMNAMSFALNGNIALSMEIGSAYALQVCLLQIPAMVAFSAFYDPGKMGQVVDTFTLIFPRWDVIAIILSIFLLTYTYIEARSNYHRGSILVLAYIVLVMGFYFAPMRTGPEDDAGDVIVPHKELLAGLVAGGGQWAGGITKLWA</sequence>
<feature type="transmembrane region" description="Helical" evidence="10">
    <location>
        <begin position="1325"/>
        <end position="1346"/>
    </location>
</feature>
<dbReference type="GO" id="GO:0012505">
    <property type="term" value="C:endomembrane system"/>
    <property type="evidence" value="ECO:0007669"/>
    <property type="project" value="UniProtKB-SubCell"/>
</dbReference>
<keyword evidence="7" id="KW-0406">Ion transport</keyword>
<feature type="compositionally biased region" description="Basic and acidic residues" evidence="9">
    <location>
        <begin position="61"/>
        <end position="85"/>
    </location>
</feature>
<feature type="compositionally biased region" description="Acidic residues" evidence="9">
    <location>
        <begin position="363"/>
        <end position="375"/>
    </location>
</feature>
<evidence type="ECO:0000256" key="1">
    <source>
        <dbReference type="ARBA" id="ARBA00004127"/>
    </source>
</evidence>
<feature type="transmembrane region" description="Helical" evidence="10">
    <location>
        <begin position="1257"/>
        <end position="1280"/>
    </location>
</feature>
<feature type="compositionally biased region" description="Basic and acidic residues" evidence="9">
    <location>
        <begin position="1105"/>
        <end position="1114"/>
    </location>
</feature>
<evidence type="ECO:0000256" key="7">
    <source>
        <dbReference type="ARBA" id="ARBA00023065"/>
    </source>
</evidence>
<evidence type="ECO:0000256" key="2">
    <source>
        <dbReference type="ARBA" id="ARBA00008170"/>
    </source>
</evidence>
<feature type="compositionally biased region" description="Polar residues" evidence="9">
    <location>
        <begin position="149"/>
        <end position="164"/>
    </location>
</feature>
<dbReference type="RefSeq" id="XP_052944276.1">
    <property type="nucleotide sequence ID" value="XM_053085724.1"/>
</dbReference>
<feature type="region of interest" description="Disordered" evidence="9">
    <location>
        <begin position="1091"/>
        <end position="1122"/>
    </location>
</feature>
<feature type="transmembrane region" description="Helical" evidence="10">
    <location>
        <begin position="654"/>
        <end position="682"/>
    </location>
</feature>
<evidence type="ECO:0000256" key="9">
    <source>
        <dbReference type="SAM" id="MobiDB-lite"/>
    </source>
</evidence>